<dbReference type="InterPro" id="IPR053140">
    <property type="entry name" value="GDSL_Rv0518-like"/>
</dbReference>
<evidence type="ECO:0000313" key="1">
    <source>
        <dbReference type="EMBL" id="EFH79738.1"/>
    </source>
</evidence>
<comment type="caution">
    <text evidence="1">The sequence shown here is derived from an EMBL/GenBank/DDBJ whole genome shotgun (WGS) entry which is preliminary data.</text>
</comment>
<dbReference type="AlphaFoldDB" id="D6U777"/>
<protein>
    <submittedName>
        <fullName evidence="1">Lipolytic protein G-D-S-L family</fullName>
    </submittedName>
</protein>
<name>D6U777_KTERA</name>
<sequence>MHANTSEQQNGSPLSQDPSFQSNWRGAWYAAPMRMQPAHLTNRTLAQVVHLHAGGRQIRLRFSNRYGERPLGLASMTVGRSLSGLWQKAPVWPVLFQGQERVSIEAGENVISDPISLQVEAFSNLVISFVVTEGDISTGHLIASQTSYVSTPGAENASTIPAAEELFAAYSLTTTAWWALIGVEVLPEKLTSVVVALGDSTTDGAFSTIDANRRYPDYLARRLATRRETGVMSVLSTTAALMQPASLLAV</sequence>
<reference evidence="1 2" key="1">
    <citation type="journal article" date="2011" name="Stand. Genomic Sci.">
        <title>Non-contiguous finished genome sequence and contextual data of the filamentous soil bacterium Ktedonobacter racemifer type strain (SOSP1-21).</title>
        <authorList>
            <person name="Chang Y.J."/>
            <person name="Land M."/>
            <person name="Hauser L."/>
            <person name="Chertkov O."/>
            <person name="Del Rio T.G."/>
            <person name="Nolan M."/>
            <person name="Copeland A."/>
            <person name="Tice H."/>
            <person name="Cheng J.F."/>
            <person name="Lucas S."/>
            <person name="Han C."/>
            <person name="Goodwin L."/>
            <person name="Pitluck S."/>
            <person name="Ivanova N."/>
            <person name="Ovchinikova G."/>
            <person name="Pati A."/>
            <person name="Chen A."/>
            <person name="Palaniappan K."/>
            <person name="Mavromatis K."/>
            <person name="Liolios K."/>
            <person name="Brettin T."/>
            <person name="Fiebig A."/>
            <person name="Rohde M."/>
            <person name="Abt B."/>
            <person name="Goker M."/>
            <person name="Detter J.C."/>
            <person name="Woyke T."/>
            <person name="Bristow J."/>
            <person name="Eisen J.A."/>
            <person name="Markowitz V."/>
            <person name="Hugenholtz P."/>
            <person name="Kyrpides N.C."/>
            <person name="Klenk H.P."/>
            <person name="Lapidus A."/>
        </authorList>
    </citation>
    <scope>NUCLEOTIDE SEQUENCE [LARGE SCALE GENOMIC DNA]</scope>
    <source>
        <strain evidence="2">DSM 44963</strain>
    </source>
</reference>
<dbReference type="eggNOG" id="COG2755">
    <property type="taxonomic scope" value="Bacteria"/>
</dbReference>
<dbReference type="OrthoDB" id="1828825at2"/>
<organism evidence="1 2">
    <name type="scientific">Ktedonobacter racemifer DSM 44963</name>
    <dbReference type="NCBI Taxonomy" id="485913"/>
    <lineage>
        <taxon>Bacteria</taxon>
        <taxon>Bacillati</taxon>
        <taxon>Chloroflexota</taxon>
        <taxon>Ktedonobacteria</taxon>
        <taxon>Ktedonobacterales</taxon>
        <taxon>Ktedonobacteraceae</taxon>
        <taxon>Ktedonobacter</taxon>
    </lineage>
</organism>
<dbReference type="SUPFAM" id="SSF52266">
    <property type="entry name" value="SGNH hydrolase"/>
    <property type="match status" value="1"/>
</dbReference>
<dbReference type="Proteomes" id="UP000004508">
    <property type="component" value="Unassembled WGS sequence"/>
</dbReference>
<accession>D6U777</accession>
<dbReference type="EMBL" id="ADVG01000005">
    <property type="protein sequence ID" value="EFH79738.1"/>
    <property type="molecule type" value="Genomic_DNA"/>
</dbReference>
<proteinExistence type="predicted"/>
<dbReference type="STRING" id="485913.Krac_0234"/>
<evidence type="ECO:0000313" key="2">
    <source>
        <dbReference type="Proteomes" id="UP000004508"/>
    </source>
</evidence>
<dbReference type="InParanoid" id="D6U777"/>
<dbReference type="PANTHER" id="PTHR43784">
    <property type="entry name" value="GDSL-LIKE LIPASE/ACYLHYDROLASE, PUTATIVE (AFU_ORTHOLOGUE AFUA_2G00820)-RELATED"/>
    <property type="match status" value="1"/>
</dbReference>
<dbReference type="RefSeq" id="WP_007921815.1">
    <property type="nucleotide sequence ID" value="NZ_ADVG01000005.1"/>
</dbReference>
<keyword evidence="2" id="KW-1185">Reference proteome</keyword>
<dbReference type="PANTHER" id="PTHR43784:SF2">
    <property type="entry name" value="GDSL-LIKE LIPASE_ACYLHYDROLASE, PUTATIVE (AFU_ORTHOLOGUE AFUA_2G00820)-RELATED"/>
    <property type="match status" value="1"/>
</dbReference>
<gene>
    <name evidence="1" type="ORF">Krac_0234</name>
</gene>